<reference evidence="16" key="1">
    <citation type="submission" date="2016-10" db="EMBL/GenBank/DDBJ databases">
        <authorList>
            <person name="Varghese N."/>
            <person name="Submissions S."/>
        </authorList>
    </citation>
    <scope>NUCLEOTIDE SEQUENCE [LARGE SCALE GENOMIC DNA]</scope>
    <source>
        <strain evidence="16">DSM 24740</strain>
    </source>
</reference>
<dbReference type="PROSITE" id="PS52016">
    <property type="entry name" value="TONB_DEPENDENT_REC_3"/>
    <property type="match status" value="1"/>
</dbReference>
<keyword evidence="7 10" id="KW-0472">Membrane</keyword>
<dbReference type="SUPFAM" id="SSF56935">
    <property type="entry name" value="Porins"/>
    <property type="match status" value="1"/>
</dbReference>
<feature type="signal peptide" evidence="12">
    <location>
        <begin position="1"/>
        <end position="22"/>
    </location>
</feature>
<evidence type="ECO:0000259" key="14">
    <source>
        <dbReference type="Pfam" id="PF07715"/>
    </source>
</evidence>
<dbReference type="Gene3D" id="2.40.170.20">
    <property type="entry name" value="TonB-dependent receptor, beta-barrel domain"/>
    <property type="match status" value="1"/>
</dbReference>
<comment type="subcellular location">
    <subcellularLocation>
        <location evidence="1 10">Cell outer membrane</location>
        <topology evidence="1 10">Multi-pass membrane protein</topology>
    </subcellularLocation>
</comment>
<dbReference type="Proteomes" id="UP000199021">
    <property type="component" value="Unassembled WGS sequence"/>
</dbReference>
<feature type="domain" description="TonB-dependent receptor-like beta-barrel" evidence="13">
    <location>
        <begin position="271"/>
        <end position="631"/>
    </location>
</feature>
<proteinExistence type="inferred from homology"/>
<keyword evidence="5 12" id="KW-0732">Signal</keyword>
<keyword evidence="2 10" id="KW-0813">Transport</keyword>
<dbReference type="STRING" id="478744.SAMN05444359_13617"/>
<dbReference type="EMBL" id="FOFB01000036">
    <property type="protein sequence ID" value="SER34177.1"/>
    <property type="molecule type" value="Genomic_DNA"/>
</dbReference>
<evidence type="ECO:0000256" key="10">
    <source>
        <dbReference type="PROSITE-ProRule" id="PRU01360"/>
    </source>
</evidence>
<sequence length="671" mass="74827">MKQLILCLFFSGAAVSVIGAQADSLLLSVNLKDIVVTAEYAPTEARNAIHKVTVLTQKEWREQGISDLSELLQRQLTMRVSPDPILGNGLSIQGLGGQNIQVMIDGVPVIGRLGGEIDLTQLNLARFSRVEVIAGALSARYGSDAAGGVINLVTAREQADKWKAEAGGRYETVDLDRQFLRLGRQLGSFQIYGGLDRYSARFGSVDSLRAGASTWNPKDQFGYDINLRYQPSDSLSLRYGYRSFSETLTLYGEVRRPEFLPYVVDQIFDTWREDHALSVNYRLSPKLNADLTAGWNTFDRHKQTQRRDLEPDTTSLVIDGQDTTRYTGSLLRLSLSAKDGMRGKLSGQIGLEYRRESGAGGRILDTASLSNEPAINNLAAWIGLRYRLQRDWTAEATVRAGYNSRYGHPFVPAFHLLWKPSPAWRWRLGYAAGFRAPAIQELFFSFIDVNHYIIGSQELTAERSHNFRLNGEWSGNKKWPLAISGAIFYNRISDRITLADVADGRFSYVNLEEYRTHGATVQFVYTPNERWTITTGDAMTRLLNTLATPENESPEFLSLGEANNQLSYRLPKAHLSIRLDHRYVGRQDRYQAGADGQLSQGFIGDYHLLHVSLNKGFLNNRIQLTAGVKNLLNRDRVPVTGGTGGDAHTGGSAGQLIDFGRSAFLGLTVRW</sequence>
<evidence type="ECO:0000256" key="2">
    <source>
        <dbReference type="ARBA" id="ARBA00022448"/>
    </source>
</evidence>
<name>A0A1H9NEH7_9BACT</name>
<dbReference type="InterPro" id="IPR037066">
    <property type="entry name" value="Plug_dom_sf"/>
</dbReference>
<accession>A0A1H9NEH7</accession>
<protein>
    <submittedName>
        <fullName evidence="15">Outer membrane receptor for ferrienterochelin and colicins</fullName>
    </submittedName>
</protein>
<dbReference type="InterPro" id="IPR012910">
    <property type="entry name" value="Plug_dom"/>
</dbReference>
<feature type="domain" description="TonB-dependent receptor plug" evidence="14">
    <location>
        <begin position="46"/>
        <end position="149"/>
    </location>
</feature>
<dbReference type="GO" id="GO:0015344">
    <property type="term" value="F:siderophore uptake transmembrane transporter activity"/>
    <property type="evidence" value="ECO:0007669"/>
    <property type="project" value="TreeGrafter"/>
</dbReference>
<comment type="similarity">
    <text evidence="10 11">Belongs to the TonB-dependent receptor family.</text>
</comment>
<dbReference type="InterPro" id="IPR036942">
    <property type="entry name" value="Beta-barrel_TonB_sf"/>
</dbReference>
<evidence type="ECO:0000256" key="4">
    <source>
        <dbReference type="ARBA" id="ARBA00022692"/>
    </source>
</evidence>
<dbReference type="GO" id="GO:0044718">
    <property type="term" value="P:siderophore transmembrane transport"/>
    <property type="evidence" value="ECO:0007669"/>
    <property type="project" value="TreeGrafter"/>
</dbReference>
<dbReference type="InterPro" id="IPR039426">
    <property type="entry name" value="TonB-dep_rcpt-like"/>
</dbReference>
<dbReference type="Pfam" id="PF00593">
    <property type="entry name" value="TonB_dep_Rec_b-barrel"/>
    <property type="match status" value="1"/>
</dbReference>
<dbReference type="RefSeq" id="WP_090172938.1">
    <property type="nucleotide sequence ID" value="NZ_FOFB01000036.1"/>
</dbReference>
<evidence type="ECO:0000256" key="11">
    <source>
        <dbReference type="RuleBase" id="RU003357"/>
    </source>
</evidence>
<dbReference type="PANTHER" id="PTHR30069:SF29">
    <property type="entry name" value="HEMOGLOBIN AND HEMOGLOBIN-HAPTOGLOBIN-BINDING PROTEIN 1-RELATED"/>
    <property type="match status" value="1"/>
</dbReference>
<dbReference type="Pfam" id="PF07715">
    <property type="entry name" value="Plug"/>
    <property type="match status" value="1"/>
</dbReference>
<evidence type="ECO:0000256" key="7">
    <source>
        <dbReference type="ARBA" id="ARBA00023136"/>
    </source>
</evidence>
<keyword evidence="9 10" id="KW-0998">Cell outer membrane</keyword>
<organism evidence="15 16">
    <name type="scientific">Neolewinella agarilytica</name>
    <dbReference type="NCBI Taxonomy" id="478744"/>
    <lineage>
        <taxon>Bacteria</taxon>
        <taxon>Pseudomonadati</taxon>
        <taxon>Bacteroidota</taxon>
        <taxon>Saprospiria</taxon>
        <taxon>Saprospirales</taxon>
        <taxon>Lewinellaceae</taxon>
        <taxon>Neolewinella</taxon>
    </lineage>
</organism>
<dbReference type="OrthoDB" id="1109239at2"/>
<evidence type="ECO:0000256" key="12">
    <source>
        <dbReference type="SAM" id="SignalP"/>
    </source>
</evidence>
<keyword evidence="8 15" id="KW-0675">Receptor</keyword>
<dbReference type="InParanoid" id="A0A1H9NEH7"/>
<keyword evidence="3 10" id="KW-1134">Transmembrane beta strand</keyword>
<evidence type="ECO:0000256" key="5">
    <source>
        <dbReference type="ARBA" id="ARBA00022729"/>
    </source>
</evidence>
<evidence type="ECO:0000256" key="6">
    <source>
        <dbReference type="ARBA" id="ARBA00023077"/>
    </source>
</evidence>
<evidence type="ECO:0000313" key="16">
    <source>
        <dbReference type="Proteomes" id="UP000199021"/>
    </source>
</evidence>
<dbReference type="GO" id="GO:0009279">
    <property type="term" value="C:cell outer membrane"/>
    <property type="evidence" value="ECO:0007669"/>
    <property type="project" value="UniProtKB-SubCell"/>
</dbReference>
<dbReference type="InterPro" id="IPR000531">
    <property type="entry name" value="Beta-barrel_TonB"/>
</dbReference>
<dbReference type="CDD" id="cd01347">
    <property type="entry name" value="ligand_gated_channel"/>
    <property type="match status" value="1"/>
</dbReference>
<dbReference type="PANTHER" id="PTHR30069">
    <property type="entry name" value="TONB-DEPENDENT OUTER MEMBRANE RECEPTOR"/>
    <property type="match status" value="1"/>
</dbReference>
<evidence type="ECO:0000256" key="1">
    <source>
        <dbReference type="ARBA" id="ARBA00004571"/>
    </source>
</evidence>
<evidence type="ECO:0000256" key="8">
    <source>
        <dbReference type="ARBA" id="ARBA00023170"/>
    </source>
</evidence>
<evidence type="ECO:0000256" key="3">
    <source>
        <dbReference type="ARBA" id="ARBA00022452"/>
    </source>
</evidence>
<keyword evidence="6 11" id="KW-0798">TonB box</keyword>
<dbReference type="AlphaFoldDB" id="A0A1H9NEH7"/>
<evidence type="ECO:0000259" key="13">
    <source>
        <dbReference type="Pfam" id="PF00593"/>
    </source>
</evidence>
<evidence type="ECO:0000313" key="15">
    <source>
        <dbReference type="EMBL" id="SER34177.1"/>
    </source>
</evidence>
<feature type="chain" id="PRO_5011497706" evidence="12">
    <location>
        <begin position="23"/>
        <end position="671"/>
    </location>
</feature>
<keyword evidence="16" id="KW-1185">Reference proteome</keyword>
<evidence type="ECO:0000256" key="9">
    <source>
        <dbReference type="ARBA" id="ARBA00023237"/>
    </source>
</evidence>
<gene>
    <name evidence="15" type="ORF">SAMN05444359_13617</name>
</gene>
<keyword evidence="4 10" id="KW-0812">Transmembrane</keyword>
<dbReference type="Gene3D" id="2.170.130.10">
    <property type="entry name" value="TonB-dependent receptor, plug domain"/>
    <property type="match status" value="1"/>
</dbReference>